<name>A0ABP7EMF9_9ACTN</name>
<evidence type="ECO:0000259" key="4">
    <source>
        <dbReference type="PROSITE" id="PS50949"/>
    </source>
</evidence>
<dbReference type="SMART" id="SM00345">
    <property type="entry name" value="HTH_GNTR"/>
    <property type="match status" value="1"/>
</dbReference>
<dbReference type="SUPFAM" id="SSF46785">
    <property type="entry name" value="Winged helix' DNA-binding domain"/>
    <property type="match status" value="1"/>
</dbReference>
<organism evidence="5 6">
    <name type="scientific">Nonomuraea antimicrobica</name>
    <dbReference type="NCBI Taxonomy" id="561173"/>
    <lineage>
        <taxon>Bacteria</taxon>
        <taxon>Bacillati</taxon>
        <taxon>Actinomycetota</taxon>
        <taxon>Actinomycetes</taxon>
        <taxon>Streptosporangiales</taxon>
        <taxon>Streptosporangiaceae</taxon>
        <taxon>Nonomuraea</taxon>
    </lineage>
</organism>
<evidence type="ECO:0000313" key="5">
    <source>
        <dbReference type="EMBL" id="GAA3720422.1"/>
    </source>
</evidence>
<evidence type="ECO:0000256" key="2">
    <source>
        <dbReference type="ARBA" id="ARBA00023125"/>
    </source>
</evidence>
<keyword evidence="2" id="KW-0238">DNA-binding</keyword>
<evidence type="ECO:0000313" key="6">
    <source>
        <dbReference type="Proteomes" id="UP001500902"/>
    </source>
</evidence>
<dbReference type="CDD" id="cd07377">
    <property type="entry name" value="WHTH_GntR"/>
    <property type="match status" value="1"/>
</dbReference>
<keyword evidence="6" id="KW-1185">Reference proteome</keyword>
<reference evidence="6" key="1">
    <citation type="journal article" date="2019" name="Int. J. Syst. Evol. Microbiol.">
        <title>The Global Catalogue of Microorganisms (GCM) 10K type strain sequencing project: providing services to taxonomists for standard genome sequencing and annotation.</title>
        <authorList>
            <consortium name="The Broad Institute Genomics Platform"/>
            <consortium name="The Broad Institute Genome Sequencing Center for Infectious Disease"/>
            <person name="Wu L."/>
            <person name="Ma J."/>
        </authorList>
    </citation>
    <scope>NUCLEOTIDE SEQUENCE [LARGE SCALE GENOMIC DNA]</scope>
    <source>
        <strain evidence="6">JCM 16904</strain>
    </source>
</reference>
<sequence length="331" mass="36316">MTGVELDRRLRVDPDSGIPLWVQLRTQLEYIIATGELAPGVRLPAVRVLAQRLSVAVDTVRQAYDGLAQSGFAETRHGVGTRVTLPARSATPGNDSWDLRQSAKVDTALLGLLADGVTPAIAGRAVQQRLAMLRLGLRVSFVGVRASVERYAATLSERLPDGVGAIKALDIEEFRRAGVDDVTHVISLVFHIREVEERLAEQPVRVLPLTSELDAEVFDRIRRLGAADRLVLIARPATRQSYEALIQERHPGISAMEFVPDDDDDSLRAALPHATAVLHTSAATPLVRRAAPRAELIELRHAPSERSLTQVLSTLRADWDLMIRLQQSTLT</sequence>
<dbReference type="EMBL" id="BAAAZP010000241">
    <property type="protein sequence ID" value="GAA3720422.1"/>
    <property type="molecule type" value="Genomic_DNA"/>
</dbReference>
<feature type="domain" description="HTH gntR-type" evidence="4">
    <location>
        <begin position="18"/>
        <end position="86"/>
    </location>
</feature>
<keyword evidence="3" id="KW-0804">Transcription</keyword>
<comment type="caution">
    <text evidence="5">The sequence shown here is derived from an EMBL/GenBank/DDBJ whole genome shotgun (WGS) entry which is preliminary data.</text>
</comment>
<dbReference type="Gene3D" id="1.10.10.10">
    <property type="entry name" value="Winged helix-like DNA-binding domain superfamily/Winged helix DNA-binding domain"/>
    <property type="match status" value="1"/>
</dbReference>
<evidence type="ECO:0000256" key="1">
    <source>
        <dbReference type="ARBA" id="ARBA00023015"/>
    </source>
</evidence>
<proteinExistence type="predicted"/>
<dbReference type="PANTHER" id="PTHR44846:SF1">
    <property type="entry name" value="MANNOSYL-D-GLYCERATE TRANSPORT_METABOLISM SYSTEM REPRESSOR MNGR-RELATED"/>
    <property type="match status" value="1"/>
</dbReference>
<dbReference type="Proteomes" id="UP001500902">
    <property type="component" value="Unassembled WGS sequence"/>
</dbReference>
<keyword evidence="1" id="KW-0805">Transcription regulation</keyword>
<dbReference type="RefSeq" id="WP_344897395.1">
    <property type="nucleotide sequence ID" value="NZ_BAAAZP010000241.1"/>
</dbReference>
<protein>
    <recommendedName>
        <fullName evidence="4">HTH gntR-type domain-containing protein</fullName>
    </recommendedName>
</protein>
<dbReference type="PANTHER" id="PTHR44846">
    <property type="entry name" value="MANNOSYL-D-GLYCERATE TRANSPORT/METABOLISM SYSTEM REPRESSOR MNGR-RELATED"/>
    <property type="match status" value="1"/>
</dbReference>
<evidence type="ECO:0000256" key="3">
    <source>
        <dbReference type="ARBA" id="ARBA00023163"/>
    </source>
</evidence>
<dbReference type="InterPro" id="IPR050679">
    <property type="entry name" value="Bact_HTH_transcr_reg"/>
</dbReference>
<dbReference type="InterPro" id="IPR036390">
    <property type="entry name" value="WH_DNA-bd_sf"/>
</dbReference>
<dbReference type="InterPro" id="IPR036388">
    <property type="entry name" value="WH-like_DNA-bd_sf"/>
</dbReference>
<gene>
    <name evidence="5" type="ORF">GCM10022224_103080</name>
</gene>
<dbReference type="Pfam" id="PF00392">
    <property type="entry name" value="GntR"/>
    <property type="match status" value="1"/>
</dbReference>
<dbReference type="InterPro" id="IPR000524">
    <property type="entry name" value="Tscrpt_reg_HTH_GntR"/>
</dbReference>
<accession>A0ABP7EMF9</accession>
<dbReference type="PROSITE" id="PS50949">
    <property type="entry name" value="HTH_GNTR"/>
    <property type="match status" value="1"/>
</dbReference>